<feature type="signal peptide" evidence="7">
    <location>
        <begin position="1"/>
        <end position="26"/>
    </location>
</feature>
<dbReference type="CDD" id="cd09001">
    <property type="entry name" value="GH43_FsAxh1-like"/>
    <property type="match status" value="1"/>
</dbReference>
<keyword evidence="10" id="KW-1185">Reference proteome</keyword>
<dbReference type="RefSeq" id="WP_183950735.1">
    <property type="nucleotide sequence ID" value="NZ_JACIDH010000002.1"/>
</dbReference>
<evidence type="ECO:0000256" key="3">
    <source>
        <dbReference type="ARBA" id="ARBA00023295"/>
    </source>
</evidence>
<proteinExistence type="inferred from homology"/>
<sequence length="518" mass="57155">MTAQRPFAIALAVSLAGLSAMAGAQAWQSDRGDGTYANPPLYADYPDPDIIRVGEDFYFITTTFANVPGLTIMTSRDLVNWRFVGHVIDRLEVLPEYELKKGGAYRKGIFAPSLRYRDGVFYIAVTPVGEKTRIYRSKDIRGPWTMNRISEEAFDPGLFFDTDGSAYIMTSVGSDGTNTLLSLDRDLRTVTDKRVVYFNKGAEGSKLVKRGDYYYMFNAIPFRLGMTVSRAKSLFGPWETHDQIDDKTGGHQGAIVDLPDGTDYGFVMIDAGAVGRMTNISPVFWKDGWPVWGTPDAPGRVPATATKPIQGQPVSLLPASDDFAASKLGLQWQWNHNPVASGWSLTERPGWMRLRAGQAPALWSARNTLLQKGQGPFSRGMVAIDPSHIAAGDQCGFGTFGKYNGHIAVGRGRDGRLTLTMRVIEDLADTQKTDVRVDAQPIAAKRLFLRTDMDFKTDRGSVAYSVDGRDWRTLGGDFPLAFDWRTGTFQGQQYALFCYNPGAKGGWMDVDSFALSGR</sequence>
<keyword evidence="7" id="KW-0732">Signal</keyword>
<evidence type="ECO:0000256" key="1">
    <source>
        <dbReference type="ARBA" id="ARBA00009865"/>
    </source>
</evidence>
<dbReference type="SUPFAM" id="SSF75005">
    <property type="entry name" value="Arabinanase/levansucrase/invertase"/>
    <property type="match status" value="1"/>
</dbReference>
<evidence type="ECO:0000256" key="6">
    <source>
        <dbReference type="RuleBase" id="RU361187"/>
    </source>
</evidence>
<dbReference type="Pfam" id="PF04616">
    <property type="entry name" value="Glyco_hydro_43"/>
    <property type="match status" value="1"/>
</dbReference>
<feature type="active site" description="Proton acceptor" evidence="4">
    <location>
        <position position="47"/>
    </location>
</feature>
<evidence type="ECO:0000259" key="8">
    <source>
        <dbReference type="Pfam" id="PF17851"/>
    </source>
</evidence>
<feature type="active site" description="Proton donor" evidence="4">
    <location>
        <position position="203"/>
    </location>
</feature>
<keyword evidence="3 6" id="KW-0326">Glycosidase</keyword>
<comment type="caution">
    <text evidence="9">The sequence shown here is derived from an EMBL/GenBank/DDBJ whole genome shotgun (WGS) entry which is preliminary data.</text>
</comment>
<dbReference type="GO" id="GO:0004553">
    <property type="term" value="F:hydrolase activity, hydrolyzing O-glycosyl compounds"/>
    <property type="evidence" value="ECO:0007669"/>
    <property type="project" value="InterPro"/>
</dbReference>
<evidence type="ECO:0000256" key="2">
    <source>
        <dbReference type="ARBA" id="ARBA00022801"/>
    </source>
</evidence>
<evidence type="ECO:0000256" key="7">
    <source>
        <dbReference type="SAM" id="SignalP"/>
    </source>
</evidence>
<organism evidence="9 10">
    <name type="scientific">Sphingomonas pseudosanguinis</name>
    <dbReference type="NCBI Taxonomy" id="413712"/>
    <lineage>
        <taxon>Bacteria</taxon>
        <taxon>Pseudomonadati</taxon>
        <taxon>Pseudomonadota</taxon>
        <taxon>Alphaproteobacteria</taxon>
        <taxon>Sphingomonadales</taxon>
        <taxon>Sphingomonadaceae</taxon>
        <taxon>Sphingomonas</taxon>
    </lineage>
</organism>
<gene>
    <name evidence="9" type="ORF">GGR48_000952</name>
</gene>
<dbReference type="PANTHER" id="PTHR42812">
    <property type="entry name" value="BETA-XYLOSIDASE"/>
    <property type="match status" value="1"/>
</dbReference>
<dbReference type="Gene3D" id="2.60.120.200">
    <property type="match status" value="1"/>
</dbReference>
<name>A0A7W6A7E1_9SPHN</name>
<comment type="similarity">
    <text evidence="1 6">Belongs to the glycosyl hydrolase 43 family.</text>
</comment>
<accession>A0A7W6A7E1</accession>
<dbReference type="Pfam" id="PF17851">
    <property type="entry name" value="GH43_C2"/>
    <property type="match status" value="1"/>
</dbReference>
<dbReference type="PANTHER" id="PTHR42812:SF12">
    <property type="entry name" value="BETA-XYLOSIDASE-RELATED"/>
    <property type="match status" value="1"/>
</dbReference>
<feature type="site" description="Important for catalytic activity, responsible for pKa modulation of the active site Glu and correct orientation of both the proton donor and substrate" evidence="5">
    <location>
        <position position="155"/>
    </location>
</feature>
<dbReference type="InterPro" id="IPR023296">
    <property type="entry name" value="Glyco_hydro_beta-prop_sf"/>
</dbReference>
<feature type="chain" id="PRO_5030786571" evidence="7">
    <location>
        <begin position="27"/>
        <end position="518"/>
    </location>
</feature>
<reference evidence="9 10" key="1">
    <citation type="submission" date="2020-08" db="EMBL/GenBank/DDBJ databases">
        <title>Genomic Encyclopedia of Type Strains, Phase IV (KMG-IV): sequencing the most valuable type-strain genomes for metagenomic binning, comparative biology and taxonomic classification.</title>
        <authorList>
            <person name="Goeker M."/>
        </authorList>
    </citation>
    <scope>NUCLEOTIDE SEQUENCE [LARGE SCALE GENOMIC DNA]</scope>
    <source>
        <strain evidence="9 10">DSM 19512</strain>
    </source>
</reference>
<dbReference type="Proteomes" id="UP000538670">
    <property type="component" value="Unassembled WGS sequence"/>
</dbReference>
<evidence type="ECO:0000313" key="9">
    <source>
        <dbReference type="EMBL" id="MBB3878539.1"/>
    </source>
</evidence>
<evidence type="ECO:0000256" key="4">
    <source>
        <dbReference type="PIRSR" id="PIRSR606710-1"/>
    </source>
</evidence>
<dbReference type="AlphaFoldDB" id="A0A7W6A7E1"/>
<dbReference type="InterPro" id="IPR051795">
    <property type="entry name" value="Glycosyl_Hydrlase_43"/>
</dbReference>
<dbReference type="SUPFAM" id="SSF49899">
    <property type="entry name" value="Concanavalin A-like lectins/glucanases"/>
    <property type="match status" value="1"/>
</dbReference>
<feature type="domain" description="Beta-xylosidase C-terminal Concanavalin A-like" evidence="8">
    <location>
        <begin position="320"/>
        <end position="514"/>
    </location>
</feature>
<evidence type="ECO:0000313" key="10">
    <source>
        <dbReference type="Proteomes" id="UP000538670"/>
    </source>
</evidence>
<dbReference type="EMBL" id="JACIDH010000002">
    <property type="protein sequence ID" value="MBB3878539.1"/>
    <property type="molecule type" value="Genomic_DNA"/>
</dbReference>
<evidence type="ECO:0000256" key="5">
    <source>
        <dbReference type="PIRSR" id="PIRSR606710-2"/>
    </source>
</evidence>
<dbReference type="InterPro" id="IPR006710">
    <property type="entry name" value="Glyco_hydro_43"/>
</dbReference>
<protein>
    <submittedName>
        <fullName evidence="9">Beta-xylosidase</fullName>
    </submittedName>
</protein>
<dbReference type="Gene3D" id="2.115.10.20">
    <property type="entry name" value="Glycosyl hydrolase domain, family 43"/>
    <property type="match status" value="1"/>
</dbReference>
<dbReference type="InterPro" id="IPR013320">
    <property type="entry name" value="ConA-like_dom_sf"/>
</dbReference>
<dbReference type="GO" id="GO:0005975">
    <property type="term" value="P:carbohydrate metabolic process"/>
    <property type="evidence" value="ECO:0007669"/>
    <property type="project" value="InterPro"/>
</dbReference>
<dbReference type="InterPro" id="IPR041542">
    <property type="entry name" value="GH43_C2"/>
</dbReference>
<keyword evidence="2 6" id="KW-0378">Hydrolase</keyword>